<sequence length="185" mass="20879">MPDPREVFVIHGRDEQARLALWRFLQAIDLHPLDWEEVVERTGRGIPHMTEVLAKAFEENQAAIVLCTPDDGAVLHEELRGRREQPYETELTGQVRPNVLLEMGMALALQPERTVIVEIGDLRPVSDIAGINVIRFNGTAESLNKIAGRLELVGCAVNRKGTDWLDTKPFEDLSAYQRRFTPRSA</sequence>
<dbReference type="Pfam" id="PF10137">
    <property type="entry name" value="CAP12-PCTIR_TIR"/>
    <property type="match status" value="1"/>
</dbReference>
<accession>A0A7W7H6Y1</accession>
<dbReference type="EMBL" id="JACHNB010000001">
    <property type="protein sequence ID" value="MBB4745146.1"/>
    <property type="molecule type" value="Genomic_DNA"/>
</dbReference>
<evidence type="ECO:0000313" key="3">
    <source>
        <dbReference type="Proteomes" id="UP000546162"/>
    </source>
</evidence>
<dbReference type="RefSeq" id="WP_185045427.1">
    <property type="nucleotide sequence ID" value="NZ_BAABFG010000005.1"/>
</dbReference>
<feature type="domain" description="CD-NTase-associated protein 12/Pycsar effector protein TIR" evidence="1">
    <location>
        <begin position="7"/>
        <end position="137"/>
    </location>
</feature>
<evidence type="ECO:0000259" key="1">
    <source>
        <dbReference type="Pfam" id="PF10137"/>
    </source>
</evidence>
<dbReference type="GO" id="GO:0050135">
    <property type="term" value="F:NADP+ nucleosidase activity"/>
    <property type="evidence" value="ECO:0007669"/>
    <property type="project" value="InterPro"/>
</dbReference>
<dbReference type="InterPro" id="IPR019302">
    <property type="entry name" value="CAP12/PCTIR_TIR_dom"/>
</dbReference>
<evidence type="ECO:0000313" key="2">
    <source>
        <dbReference type="EMBL" id="MBB4745146.1"/>
    </source>
</evidence>
<organism evidence="2 3">
    <name type="scientific">Actinoplanes octamycinicus</name>
    <dbReference type="NCBI Taxonomy" id="135948"/>
    <lineage>
        <taxon>Bacteria</taxon>
        <taxon>Bacillati</taxon>
        <taxon>Actinomycetota</taxon>
        <taxon>Actinomycetes</taxon>
        <taxon>Micromonosporales</taxon>
        <taxon>Micromonosporaceae</taxon>
        <taxon>Actinoplanes</taxon>
    </lineage>
</organism>
<name>A0A7W7H6Y1_9ACTN</name>
<protein>
    <submittedName>
        <fullName evidence="2">Putative nucleotide-binding protein</fullName>
    </submittedName>
</protein>
<dbReference type="AlphaFoldDB" id="A0A7W7H6Y1"/>
<reference evidence="2 3" key="1">
    <citation type="submission" date="2020-08" db="EMBL/GenBank/DDBJ databases">
        <title>Sequencing the genomes of 1000 actinobacteria strains.</title>
        <authorList>
            <person name="Klenk H.-P."/>
        </authorList>
    </citation>
    <scope>NUCLEOTIDE SEQUENCE [LARGE SCALE GENOMIC DNA]</scope>
    <source>
        <strain evidence="2 3">DSM 45809</strain>
    </source>
</reference>
<proteinExistence type="predicted"/>
<comment type="caution">
    <text evidence="2">The sequence shown here is derived from an EMBL/GenBank/DDBJ whole genome shotgun (WGS) entry which is preliminary data.</text>
</comment>
<keyword evidence="3" id="KW-1185">Reference proteome</keyword>
<gene>
    <name evidence="2" type="ORF">BJY16_008605</name>
</gene>
<dbReference type="Proteomes" id="UP000546162">
    <property type="component" value="Unassembled WGS sequence"/>
</dbReference>